<dbReference type="AlphaFoldDB" id="A0A9P6LHN1"/>
<keyword evidence="3" id="KW-1185">Reference proteome</keyword>
<gene>
    <name evidence="2" type="ORF">CkaCkLH20_08873</name>
</gene>
<protein>
    <submittedName>
        <fullName evidence="2">Uncharacterized protein</fullName>
    </submittedName>
</protein>
<feature type="coiled-coil region" evidence="1">
    <location>
        <begin position="43"/>
        <end position="84"/>
    </location>
</feature>
<evidence type="ECO:0000313" key="2">
    <source>
        <dbReference type="EMBL" id="KAF9873763.1"/>
    </source>
</evidence>
<comment type="caution">
    <text evidence="2">The sequence shown here is derived from an EMBL/GenBank/DDBJ whole genome shotgun (WGS) entry which is preliminary data.</text>
</comment>
<dbReference type="GeneID" id="62164662"/>
<keyword evidence="1" id="KW-0175">Coiled coil</keyword>
<evidence type="ECO:0000313" key="3">
    <source>
        <dbReference type="Proteomes" id="UP000781932"/>
    </source>
</evidence>
<dbReference type="EMBL" id="JAATWM020000030">
    <property type="protein sequence ID" value="KAF9873763.1"/>
    <property type="molecule type" value="Genomic_DNA"/>
</dbReference>
<sequence length="100" mass="11721">MSASTFLQQFLRENQARHNSLMACIQDLHKGLSTVSNSLRVVIENNLKQMEAVAKDHQQLQNEIAKLRDELSKERDKLSKERDERLAWQAKMEERMALRN</sequence>
<accession>A0A9P6LHN1</accession>
<dbReference type="RefSeq" id="XP_038743224.1">
    <property type="nucleotide sequence ID" value="XM_038891588.1"/>
</dbReference>
<name>A0A9P6LHN1_9PEZI</name>
<reference evidence="2" key="1">
    <citation type="submission" date="2020-03" db="EMBL/GenBank/DDBJ databases">
        <authorList>
            <person name="He L."/>
        </authorList>
    </citation>
    <scope>NUCLEOTIDE SEQUENCE</scope>
    <source>
        <strain evidence="2">CkLH20</strain>
    </source>
</reference>
<proteinExistence type="predicted"/>
<organism evidence="2 3">
    <name type="scientific">Colletotrichum karsti</name>
    <dbReference type="NCBI Taxonomy" id="1095194"/>
    <lineage>
        <taxon>Eukaryota</taxon>
        <taxon>Fungi</taxon>
        <taxon>Dikarya</taxon>
        <taxon>Ascomycota</taxon>
        <taxon>Pezizomycotina</taxon>
        <taxon>Sordariomycetes</taxon>
        <taxon>Hypocreomycetidae</taxon>
        <taxon>Glomerellales</taxon>
        <taxon>Glomerellaceae</taxon>
        <taxon>Colletotrichum</taxon>
        <taxon>Colletotrichum boninense species complex</taxon>
    </lineage>
</organism>
<reference evidence="2" key="2">
    <citation type="submission" date="2020-11" db="EMBL/GenBank/DDBJ databases">
        <title>Whole genome sequencing of Colletotrichum sp.</title>
        <authorList>
            <person name="Li H."/>
        </authorList>
    </citation>
    <scope>NUCLEOTIDE SEQUENCE</scope>
    <source>
        <strain evidence="2">CkLH20</strain>
    </source>
</reference>
<evidence type="ECO:0000256" key="1">
    <source>
        <dbReference type="SAM" id="Coils"/>
    </source>
</evidence>
<dbReference type="Proteomes" id="UP000781932">
    <property type="component" value="Unassembled WGS sequence"/>
</dbReference>